<reference evidence="2" key="1">
    <citation type="submission" date="2018-03" db="EMBL/GenBank/DDBJ databases">
        <authorList>
            <person name="Blom J."/>
        </authorList>
    </citation>
    <scope>NUCLEOTIDE SEQUENCE [LARGE SCALE GENOMIC DNA]</scope>
    <source>
        <strain evidence="2">KPC-SM-21</strain>
    </source>
</reference>
<dbReference type="PANTHER" id="PTHR37950">
    <property type="entry name" value="4-HYDROXYPHENYLACETATE CATABOLISM PROTEIN"/>
    <property type="match status" value="1"/>
</dbReference>
<evidence type="ECO:0000313" key="2">
    <source>
        <dbReference type="Proteomes" id="UP000245974"/>
    </source>
</evidence>
<dbReference type="SUPFAM" id="SSF55331">
    <property type="entry name" value="Tautomerase/MIF"/>
    <property type="match status" value="1"/>
</dbReference>
<accession>A0A2U3MWL0</accession>
<dbReference type="RefSeq" id="WP_121973337.1">
    <property type="nucleotide sequence ID" value="NZ_OOGT01000030.1"/>
</dbReference>
<dbReference type="InterPro" id="IPR004220">
    <property type="entry name" value="5-COMe_2-OHmuconate_Isoase"/>
</dbReference>
<dbReference type="InParanoid" id="A0A2U3MWL0"/>
<dbReference type="EMBL" id="OOGT01000030">
    <property type="protein sequence ID" value="SPL69820.1"/>
    <property type="molecule type" value="Genomic_DNA"/>
</dbReference>
<gene>
    <name evidence="1" type="ORF">KPC_0998</name>
</gene>
<dbReference type="Pfam" id="PF02962">
    <property type="entry name" value="CHMI"/>
    <property type="match status" value="1"/>
</dbReference>
<dbReference type="Gene3D" id="3.30.429.10">
    <property type="entry name" value="Macrophage Migration Inhibitory Factor"/>
    <property type="match status" value="1"/>
</dbReference>
<organism evidence="1 2">
    <name type="scientific">Acinetobacter stercoris</name>
    <dbReference type="NCBI Taxonomy" id="2126983"/>
    <lineage>
        <taxon>Bacteria</taxon>
        <taxon>Pseudomonadati</taxon>
        <taxon>Pseudomonadota</taxon>
        <taxon>Gammaproteobacteria</taxon>
        <taxon>Moraxellales</taxon>
        <taxon>Moraxellaceae</taxon>
        <taxon>Acinetobacter</taxon>
    </lineage>
</organism>
<keyword evidence="2" id="KW-1185">Reference proteome</keyword>
<dbReference type="GO" id="GO:0008704">
    <property type="term" value="F:5-carboxymethyl-2-hydroxymuconate delta-isomerase activity"/>
    <property type="evidence" value="ECO:0007669"/>
    <property type="project" value="InterPro"/>
</dbReference>
<dbReference type="Proteomes" id="UP000245974">
    <property type="component" value="Unassembled WGS sequence"/>
</dbReference>
<name>A0A2U3MWL0_9GAMM</name>
<dbReference type="InterPro" id="IPR014347">
    <property type="entry name" value="Tautomerase/MIF_sf"/>
</dbReference>
<dbReference type="OrthoDB" id="9814215at2"/>
<dbReference type="PANTHER" id="PTHR37950:SF1">
    <property type="entry name" value="4-HYDROXYPHENYLACETATE CATABOLISM PROTEIN"/>
    <property type="match status" value="1"/>
</dbReference>
<proteinExistence type="predicted"/>
<protein>
    <recommendedName>
        <fullName evidence="3">5-carboxymethyl-2-hydroxymuconate Delta-isomerase</fullName>
    </recommendedName>
</protein>
<evidence type="ECO:0000313" key="1">
    <source>
        <dbReference type="EMBL" id="SPL69820.1"/>
    </source>
</evidence>
<dbReference type="AlphaFoldDB" id="A0A2U3MWL0"/>
<sequence length="122" mass="13898">MPQMIVEYSENIQNLDKKQLLSDLNHAVFDTGLIDHPKNIKSRVRINRDFLIGFGEDDQAYIHVHLYVLTGRNATEKKLLIDKTAGALARFSSYQAHGLEVQLCVELTEMPLVDYRKIVVTG</sequence>
<evidence type="ECO:0008006" key="3">
    <source>
        <dbReference type="Google" id="ProtNLM"/>
    </source>
</evidence>